<keyword evidence="7" id="KW-1185">Reference proteome</keyword>
<organism evidence="6 7">
    <name type="scientific">Bacillus chungangensis</name>
    <dbReference type="NCBI Taxonomy" id="587633"/>
    <lineage>
        <taxon>Bacteria</taxon>
        <taxon>Bacillati</taxon>
        <taxon>Bacillota</taxon>
        <taxon>Bacilli</taxon>
        <taxon>Bacillales</taxon>
        <taxon>Bacillaceae</taxon>
        <taxon>Bacillus</taxon>
    </lineage>
</organism>
<dbReference type="EMBL" id="JAUSTT010000009">
    <property type="protein sequence ID" value="MDQ0175967.1"/>
    <property type="molecule type" value="Genomic_DNA"/>
</dbReference>
<protein>
    <recommendedName>
        <fullName evidence="3">Autolysin</fullName>
    </recommendedName>
    <alternativeName>
        <fullName evidence="2">Cell wall hydrolase</fullName>
    </alternativeName>
</protein>
<dbReference type="Gene3D" id="1.10.530.10">
    <property type="match status" value="1"/>
</dbReference>
<dbReference type="Pfam" id="PF01832">
    <property type="entry name" value="Glucosaminidase"/>
    <property type="match status" value="1"/>
</dbReference>
<evidence type="ECO:0000259" key="4">
    <source>
        <dbReference type="SMART" id="SM00047"/>
    </source>
</evidence>
<dbReference type="PANTHER" id="PTHR33308">
    <property type="entry name" value="PEPTIDOGLYCAN HYDROLASE FLGJ"/>
    <property type="match status" value="1"/>
</dbReference>
<comment type="caution">
    <text evidence="6">The sequence shown here is derived from an EMBL/GenBank/DDBJ whole genome shotgun (WGS) entry which is preliminary data.</text>
</comment>
<feature type="domain" description="N-acetylmuramoyl-L-alanine amidase" evidence="5">
    <location>
        <begin position="172"/>
        <end position="313"/>
    </location>
</feature>
<evidence type="ECO:0000256" key="2">
    <source>
        <dbReference type="ARBA" id="ARBA00030881"/>
    </source>
</evidence>
<dbReference type="SUPFAM" id="SSF55846">
    <property type="entry name" value="N-acetylmuramoyl-L-alanine amidase-like"/>
    <property type="match status" value="1"/>
</dbReference>
<dbReference type="InterPro" id="IPR051056">
    <property type="entry name" value="Glycosyl_Hydrolase_73"/>
</dbReference>
<sequence>MSFVDEIAPHAQEIGIENDILPSLIIGQAILESASGKSELAQKGNNLFGIKGAYNGESITILTTEFVNGEKINVSAAFCKYPSWRESIEALVNKYVNGVSWNRDLYRAVVGEKDYRKAVQAVHAAGYATDPAYVTKVVNVIEKYNLTKYDQITERVDYMVTIKQQLIDPSKYSIKCPNTMNAEYITVHNTANSAPAVNEISYMQRNSNQVSFHFAVDDNEIIQGLPLNRNAWHCGDGNGNGNRKSIGIEICYSKSGGERYKKAEENAVLLITQLLKERGWGIDRVKKHQDWNGKYCPHRILAEGRWEEFKKRISDKLKAKEELKVDKSQPSAWAKKDWDEAVANGYFDGTRPQDNITRQEMAIVVNRLRRNILPHVYEIKSKI</sequence>
<evidence type="ECO:0000313" key="7">
    <source>
        <dbReference type="Proteomes" id="UP001223586"/>
    </source>
</evidence>
<dbReference type="Pfam" id="PF01510">
    <property type="entry name" value="Amidase_2"/>
    <property type="match status" value="1"/>
</dbReference>
<dbReference type="Proteomes" id="UP001223586">
    <property type="component" value="Unassembled WGS sequence"/>
</dbReference>
<evidence type="ECO:0000259" key="5">
    <source>
        <dbReference type="SMART" id="SM00644"/>
    </source>
</evidence>
<dbReference type="Gene3D" id="4.10.80.30">
    <property type="entry name" value="DNA polymerase, domain 6"/>
    <property type="match status" value="1"/>
</dbReference>
<evidence type="ECO:0000256" key="1">
    <source>
        <dbReference type="ARBA" id="ARBA00022801"/>
    </source>
</evidence>
<dbReference type="InterPro" id="IPR036505">
    <property type="entry name" value="Amidase/PGRP_sf"/>
</dbReference>
<dbReference type="InterPro" id="IPR002901">
    <property type="entry name" value="MGlyc_endo_b_GlcNAc-like_dom"/>
</dbReference>
<dbReference type="CDD" id="cd06583">
    <property type="entry name" value="PGRP"/>
    <property type="match status" value="1"/>
</dbReference>
<gene>
    <name evidence="6" type="ORF">J2S08_001803</name>
</gene>
<evidence type="ECO:0000313" key="6">
    <source>
        <dbReference type="EMBL" id="MDQ0175967.1"/>
    </source>
</evidence>
<dbReference type="InterPro" id="IPR002502">
    <property type="entry name" value="Amidase_domain"/>
</dbReference>
<accession>A0ABT9WST6</accession>
<dbReference type="SMART" id="SM00644">
    <property type="entry name" value="Ami_2"/>
    <property type="match status" value="1"/>
</dbReference>
<proteinExistence type="predicted"/>
<dbReference type="PANTHER" id="PTHR33308:SF10">
    <property type="entry name" value="EXO-GLUCOSAMINIDASE LYTG"/>
    <property type="match status" value="1"/>
</dbReference>
<dbReference type="Gene3D" id="3.40.80.10">
    <property type="entry name" value="Peptidoglycan recognition protein-like"/>
    <property type="match status" value="1"/>
</dbReference>
<feature type="domain" description="Mannosyl-glycoprotein endo-beta-N-acetylglucosamidase-like" evidence="4">
    <location>
        <begin position="2"/>
        <end position="150"/>
    </location>
</feature>
<reference evidence="6 7" key="1">
    <citation type="submission" date="2023-07" db="EMBL/GenBank/DDBJ databases">
        <title>Genomic Encyclopedia of Type Strains, Phase IV (KMG-IV): sequencing the most valuable type-strain genomes for metagenomic binning, comparative biology and taxonomic classification.</title>
        <authorList>
            <person name="Goeker M."/>
        </authorList>
    </citation>
    <scope>NUCLEOTIDE SEQUENCE [LARGE SCALE GENOMIC DNA]</scope>
    <source>
        <strain evidence="6 7">DSM 23837</strain>
    </source>
</reference>
<dbReference type="SMART" id="SM00047">
    <property type="entry name" value="LYZ2"/>
    <property type="match status" value="1"/>
</dbReference>
<keyword evidence="1" id="KW-0378">Hydrolase</keyword>
<name>A0ABT9WST6_9BACI</name>
<evidence type="ECO:0000256" key="3">
    <source>
        <dbReference type="ARBA" id="ARBA00032390"/>
    </source>
</evidence>